<name>B5U4V4_9CAUD</name>
<dbReference type="Proteomes" id="UP000002183">
    <property type="component" value="Segment"/>
</dbReference>
<keyword evidence="2" id="KW-1185">Reference proteome</keyword>
<gene>
    <name evidence="1" type="primary">79</name>
    <name evidence="1" type="ORF">KONSTANTINE_79</name>
</gene>
<dbReference type="RefSeq" id="YP_002242136.1">
    <property type="nucleotide sequence ID" value="NC_011292.1"/>
</dbReference>
<accession>B5U4V4</accession>
<organism evidence="1 2">
    <name type="scientific">Mycobacterium phage Konstantine</name>
    <dbReference type="NCBI Taxonomy" id="563121"/>
    <lineage>
        <taxon>Viruses</taxon>
        <taxon>Duplodnaviria</taxon>
        <taxon>Heunggongvirae</taxon>
        <taxon>Uroviricota</taxon>
        <taxon>Caudoviricetes</taxon>
        <taxon>Konstantinevirus</taxon>
        <taxon>Konstantinevirus konstantine</taxon>
    </lineage>
</organism>
<dbReference type="GeneID" id="6940781"/>
<dbReference type="KEGG" id="vg:6940781"/>
<reference evidence="1 2" key="1">
    <citation type="submission" date="2008-09" db="EMBL/GenBank/DDBJ databases">
        <authorList>
            <person name="Tantoco A.T."/>
            <person name="Edgar R.H."/>
            <person name="Ko C."/>
            <person name="Chambers R.A."/>
            <person name="Jacobs-Sera D."/>
            <person name="Hendrix R.W."/>
            <person name="Hatfull G.F."/>
        </authorList>
    </citation>
    <scope>NUCLEOTIDE SEQUENCE [LARGE SCALE GENOMIC DNA]</scope>
</reference>
<protein>
    <submittedName>
        <fullName evidence="1">Uncharacterized protein</fullName>
    </submittedName>
</protein>
<evidence type="ECO:0000313" key="1">
    <source>
        <dbReference type="EMBL" id="ACI12495.1"/>
    </source>
</evidence>
<proteinExistence type="predicted"/>
<dbReference type="EMBL" id="FJ174691">
    <property type="protein sequence ID" value="ACI12495.1"/>
    <property type="molecule type" value="Genomic_DNA"/>
</dbReference>
<evidence type="ECO:0000313" key="2">
    <source>
        <dbReference type="Proteomes" id="UP000002183"/>
    </source>
</evidence>
<sequence>MNVTNLDEKAIRHLIDMHEDAIAQLKAQIATRPVEPAWRGEFPPAVGFFRCCRDYPGDNAVDRPFVAIRYATGTWFINRGGGAPSGPLTWDQLLDWIEPSHWDTICHLARAEKPRVGGDPERVITNPDKRALD</sequence>